<name>A0A6C0AGC2_9ZZZZ</name>
<protein>
    <recommendedName>
        <fullName evidence="2">S1 motif domain-containing protein</fullName>
    </recommendedName>
</protein>
<evidence type="ECO:0000313" key="1">
    <source>
        <dbReference type="EMBL" id="QHS78844.1"/>
    </source>
</evidence>
<dbReference type="AlphaFoldDB" id="A0A6C0AGC2"/>
<sequence>MSSLVDNSLESICTINQDITQIGFSSEELENGADNDEEIKTSINRMALEKLKNDLEGKCIGAGYVIPGSVKMLERSNITFPHESLQLYYCMKVKYEYKLCNPNPGIILKCKVITKNKIGLLGRLNSDKSPLVILVPEDLCDSPEKRELVRNSEIGSILSVLVVGKKFEQNDKKITVIAEVNI</sequence>
<reference evidence="1" key="1">
    <citation type="journal article" date="2020" name="Nature">
        <title>Giant virus diversity and host interactions through global metagenomics.</title>
        <authorList>
            <person name="Schulz F."/>
            <person name="Roux S."/>
            <person name="Paez-Espino D."/>
            <person name="Jungbluth S."/>
            <person name="Walsh D.A."/>
            <person name="Denef V.J."/>
            <person name="McMahon K.D."/>
            <person name="Konstantinidis K.T."/>
            <person name="Eloe-Fadrosh E.A."/>
            <person name="Kyrpides N.C."/>
            <person name="Woyke T."/>
        </authorList>
    </citation>
    <scope>NUCLEOTIDE SEQUENCE</scope>
    <source>
        <strain evidence="1">GVMAG-S-1024976-23</strain>
    </source>
</reference>
<evidence type="ECO:0008006" key="2">
    <source>
        <dbReference type="Google" id="ProtNLM"/>
    </source>
</evidence>
<accession>A0A6C0AGC2</accession>
<dbReference type="EMBL" id="MN740606">
    <property type="protein sequence ID" value="QHS78844.1"/>
    <property type="molecule type" value="Genomic_DNA"/>
</dbReference>
<organism evidence="1">
    <name type="scientific">viral metagenome</name>
    <dbReference type="NCBI Taxonomy" id="1070528"/>
    <lineage>
        <taxon>unclassified sequences</taxon>
        <taxon>metagenomes</taxon>
        <taxon>organismal metagenomes</taxon>
    </lineage>
</organism>
<proteinExistence type="predicted"/>